<protein>
    <submittedName>
        <fullName evidence="1">Uncharacterized protein</fullName>
    </submittedName>
</protein>
<evidence type="ECO:0000313" key="2">
    <source>
        <dbReference type="Proteomes" id="UP000827092"/>
    </source>
</evidence>
<dbReference type="Proteomes" id="UP000827092">
    <property type="component" value="Unassembled WGS sequence"/>
</dbReference>
<accession>A0AAV6VEQ2</accession>
<comment type="caution">
    <text evidence="1">The sequence shown here is derived from an EMBL/GenBank/DDBJ whole genome shotgun (WGS) entry which is preliminary data.</text>
</comment>
<reference evidence="1 2" key="1">
    <citation type="journal article" date="2022" name="Nat. Ecol. Evol.">
        <title>A masculinizing supergene underlies an exaggerated male reproductive morph in a spider.</title>
        <authorList>
            <person name="Hendrickx F."/>
            <person name="De Corte Z."/>
            <person name="Sonet G."/>
            <person name="Van Belleghem S.M."/>
            <person name="Kostlbacher S."/>
            <person name="Vangestel C."/>
        </authorList>
    </citation>
    <scope>NUCLEOTIDE SEQUENCE [LARGE SCALE GENOMIC DNA]</scope>
    <source>
        <strain evidence="1">W744_W776</strain>
    </source>
</reference>
<organism evidence="1 2">
    <name type="scientific">Oedothorax gibbosus</name>
    <dbReference type="NCBI Taxonomy" id="931172"/>
    <lineage>
        <taxon>Eukaryota</taxon>
        <taxon>Metazoa</taxon>
        <taxon>Ecdysozoa</taxon>
        <taxon>Arthropoda</taxon>
        <taxon>Chelicerata</taxon>
        <taxon>Arachnida</taxon>
        <taxon>Araneae</taxon>
        <taxon>Araneomorphae</taxon>
        <taxon>Entelegynae</taxon>
        <taxon>Araneoidea</taxon>
        <taxon>Linyphiidae</taxon>
        <taxon>Erigoninae</taxon>
        <taxon>Oedothorax</taxon>
    </lineage>
</organism>
<keyword evidence="2" id="KW-1185">Reference proteome</keyword>
<dbReference type="AlphaFoldDB" id="A0AAV6VEQ2"/>
<name>A0AAV6VEQ2_9ARAC</name>
<sequence>MIHSPQTVKYACNETGSGKSSIPPGRFHEFTRAWRMAHLQRCFKALGCTSSGIFPDCTQVYISHSLRNWNCSVENASDCRHIGGFRNRRT</sequence>
<evidence type="ECO:0000313" key="1">
    <source>
        <dbReference type="EMBL" id="KAG8194191.1"/>
    </source>
</evidence>
<gene>
    <name evidence="1" type="ORF">JTE90_024529</name>
</gene>
<proteinExistence type="predicted"/>
<dbReference type="EMBL" id="JAFNEN010000106">
    <property type="protein sequence ID" value="KAG8194191.1"/>
    <property type="molecule type" value="Genomic_DNA"/>
</dbReference>